<dbReference type="RefSeq" id="WP_261692948.1">
    <property type="nucleotide sequence ID" value="NZ_CP104694.1"/>
</dbReference>
<gene>
    <name evidence="11" type="ORF">N4264_14435</name>
</gene>
<organism evidence="11 12">
    <name type="scientific">Tahibacter amnicola</name>
    <dbReference type="NCBI Taxonomy" id="2976241"/>
    <lineage>
        <taxon>Bacteria</taxon>
        <taxon>Pseudomonadati</taxon>
        <taxon>Pseudomonadota</taxon>
        <taxon>Gammaproteobacteria</taxon>
        <taxon>Lysobacterales</taxon>
        <taxon>Rhodanobacteraceae</taxon>
        <taxon>Tahibacter</taxon>
    </lineage>
</organism>
<dbReference type="PROSITE" id="PS52004">
    <property type="entry name" value="KS3_2"/>
    <property type="match status" value="1"/>
</dbReference>
<comment type="similarity">
    <text evidence="2">Belongs to the thioester dehydratase family. FabA subfamily.</text>
</comment>
<dbReference type="InterPro" id="IPR014031">
    <property type="entry name" value="Ketoacyl_synth_C"/>
</dbReference>
<evidence type="ECO:0000313" key="12">
    <source>
        <dbReference type="Proteomes" id="UP001064632"/>
    </source>
</evidence>
<dbReference type="Gene3D" id="3.10.129.10">
    <property type="entry name" value="Hotdog Thioesterase"/>
    <property type="match status" value="4"/>
</dbReference>
<feature type="compositionally biased region" description="Polar residues" evidence="9">
    <location>
        <begin position="1294"/>
        <end position="1306"/>
    </location>
</feature>
<keyword evidence="4" id="KW-0276">Fatty acid metabolism</keyword>
<comment type="similarity">
    <text evidence="8">Belongs to the thiolase-like superfamily. Beta-ketoacyl-ACP synthases family.</text>
</comment>
<evidence type="ECO:0000313" key="11">
    <source>
        <dbReference type="EMBL" id="UXI65953.1"/>
    </source>
</evidence>
<dbReference type="InterPro" id="IPR014043">
    <property type="entry name" value="Acyl_transferase_dom"/>
</dbReference>
<keyword evidence="5" id="KW-0443">Lipid metabolism</keyword>
<dbReference type="CDD" id="cd00833">
    <property type="entry name" value="PKS"/>
    <property type="match status" value="1"/>
</dbReference>
<evidence type="ECO:0000256" key="1">
    <source>
        <dbReference type="ARBA" id="ARBA00005194"/>
    </source>
</evidence>
<dbReference type="Gene3D" id="3.40.47.10">
    <property type="match status" value="2"/>
</dbReference>
<dbReference type="SUPFAM" id="SSF54637">
    <property type="entry name" value="Thioesterase/thiol ester dehydrase-isomerase"/>
    <property type="match status" value="4"/>
</dbReference>
<evidence type="ECO:0000256" key="7">
    <source>
        <dbReference type="ARBA" id="ARBA00023239"/>
    </source>
</evidence>
<evidence type="ECO:0000256" key="4">
    <source>
        <dbReference type="ARBA" id="ARBA00022832"/>
    </source>
</evidence>
<evidence type="ECO:0000256" key="9">
    <source>
        <dbReference type="SAM" id="MobiDB-lite"/>
    </source>
</evidence>
<keyword evidence="8" id="KW-0808">Transferase</keyword>
<dbReference type="SUPFAM" id="SSF52151">
    <property type="entry name" value="FabD/lysophospholipase-like"/>
    <property type="match status" value="1"/>
</dbReference>
<dbReference type="InterPro" id="IPR016039">
    <property type="entry name" value="Thiolase-like"/>
</dbReference>
<dbReference type="InterPro" id="IPR010083">
    <property type="entry name" value="FabA"/>
</dbReference>
<dbReference type="EMBL" id="CP104694">
    <property type="protein sequence ID" value="UXI65953.1"/>
    <property type="molecule type" value="Genomic_DNA"/>
</dbReference>
<proteinExistence type="inferred from homology"/>
<keyword evidence="6" id="KW-0275">Fatty acid biosynthesis</keyword>
<dbReference type="SMART" id="SM00827">
    <property type="entry name" value="PKS_AT"/>
    <property type="match status" value="1"/>
</dbReference>
<evidence type="ECO:0000256" key="2">
    <source>
        <dbReference type="ARBA" id="ARBA00006714"/>
    </source>
</evidence>
<dbReference type="InterPro" id="IPR016035">
    <property type="entry name" value="Acyl_Trfase/lysoPLipase"/>
</dbReference>
<evidence type="ECO:0000256" key="6">
    <source>
        <dbReference type="ARBA" id="ARBA00023160"/>
    </source>
</evidence>
<protein>
    <recommendedName>
        <fullName evidence="10">Ketosynthase family 3 (KS3) domain-containing protein</fullName>
    </recommendedName>
</protein>
<dbReference type="SMART" id="SM00825">
    <property type="entry name" value="PKS_KS"/>
    <property type="match status" value="1"/>
</dbReference>
<dbReference type="Pfam" id="PF00109">
    <property type="entry name" value="ketoacyl-synt"/>
    <property type="match status" value="2"/>
</dbReference>
<evidence type="ECO:0000256" key="3">
    <source>
        <dbReference type="ARBA" id="ARBA00022516"/>
    </source>
</evidence>
<dbReference type="CDD" id="cd01287">
    <property type="entry name" value="FabA"/>
    <property type="match status" value="1"/>
</dbReference>
<dbReference type="Pfam" id="PF07977">
    <property type="entry name" value="FabA"/>
    <property type="match status" value="2"/>
</dbReference>
<dbReference type="Pfam" id="PF02801">
    <property type="entry name" value="Ketoacyl-synt_C"/>
    <property type="match status" value="1"/>
</dbReference>
<dbReference type="PANTHER" id="PTHR43074:SF1">
    <property type="entry name" value="BETA-KETOACYL SYNTHASE FAMILY PROTEIN-RELATED"/>
    <property type="match status" value="1"/>
</dbReference>
<dbReference type="PANTHER" id="PTHR43074">
    <property type="entry name" value="OMEGA-3 POLYUNSATURATED FATTY ACID SYNTHASE PFAB-RELATED"/>
    <property type="match status" value="1"/>
</dbReference>
<dbReference type="InterPro" id="IPR013114">
    <property type="entry name" value="FabA_FabZ"/>
</dbReference>
<reference evidence="11" key="1">
    <citation type="submission" date="2022-09" db="EMBL/GenBank/DDBJ databases">
        <title>Tahibacter sp. nov., isolated from a fresh water.</title>
        <authorList>
            <person name="Baek J.H."/>
            <person name="Lee J.K."/>
            <person name="Kim J.M."/>
            <person name="Jeon C.O."/>
        </authorList>
    </citation>
    <scope>NUCLEOTIDE SEQUENCE</scope>
    <source>
        <strain evidence="11">W38</strain>
    </source>
</reference>
<evidence type="ECO:0000256" key="5">
    <source>
        <dbReference type="ARBA" id="ARBA00023098"/>
    </source>
</evidence>
<name>A0ABY6B9Y9_9GAMM</name>
<dbReference type="Gene3D" id="3.30.70.3290">
    <property type="match status" value="1"/>
</dbReference>
<accession>A0ABY6B9Y9</accession>
<keyword evidence="12" id="KW-1185">Reference proteome</keyword>
<comment type="pathway">
    <text evidence="1">Lipid metabolism; fatty acid biosynthesis.</text>
</comment>
<keyword evidence="3" id="KW-0444">Lipid biosynthesis</keyword>
<evidence type="ECO:0000256" key="8">
    <source>
        <dbReference type="RuleBase" id="RU003694"/>
    </source>
</evidence>
<dbReference type="SUPFAM" id="SSF53901">
    <property type="entry name" value="Thiolase-like"/>
    <property type="match status" value="2"/>
</dbReference>
<feature type="domain" description="Ketosynthase family 3 (KS3)" evidence="10">
    <location>
        <begin position="3"/>
        <end position="422"/>
    </location>
</feature>
<dbReference type="InterPro" id="IPR052568">
    <property type="entry name" value="PKS-FAS_Synthase"/>
</dbReference>
<feature type="region of interest" description="Disordered" evidence="9">
    <location>
        <begin position="1278"/>
        <end position="1316"/>
    </location>
</feature>
<dbReference type="InterPro" id="IPR001227">
    <property type="entry name" value="Ac_transferase_dom_sf"/>
</dbReference>
<evidence type="ECO:0000259" key="10">
    <source>
        <dbReference type="PROSITE" id="PS52004"/>
    </source>
</evidence>
<dbReference type="InterPro" id="IPR029069">
    <property type="entry name" value="HotDog_dom_sf"/>
</dbReference>
<dbReference type="Proteomes" id="UP001064632">
    <property type="component" value="Chromosome"/>
</dbReference>
<dbReference type="Gene3D" id="3.40.366.10">
    <property type="entry name" value="Malonyl-Coenzyme A Acyl Carrier Protein, domain 2"/>
    <property type="match status" value="1"/>
</dbReference>
<sequence length="2051" mass="218794">MTFEPVAIVGRACVLPGALSPAALWDAVVNGRDLVTRVPADRWRLAPEHALCAPEAPQQDRAWSDRGGYVEGFEAIWNPDGFAVPAAELAGLDPLVHWTLHCAREALRETPATGRVGAIFGNLGFPTASMAAFCEQVWTGEGDVDPRNRFMSGGTAAMLERALALDAGSFCLDAACASSLYAIKLACDALHDGRADVMLAGAVQRADDLFLHIGFCALGALSKSGRSRPFHRDADGLVPAEGAAFLALKRLADARRDGDTIHGVIRGVGLSNDGRGKGFLAPSEEGQARAISAAYAIAGITPRQVSLLECHATGTPVGDATELRSSARVFEESQDVPVGSLKSNLGHLITVAGAAGLIKVLEAMRAGVRPPTLHCDEANPALEQTPFRLLREAEPWTSDGPRVAAISAFGFGGNNAHLIVSEDDAGIGSRPAAAAACPVAIVGIGVKIADAPDRAAFTRALFDDRAPRDGRMESFELDMDGLRFPPRDLEQALPQQLALLAAAREALAETTPLPRERSAALIGMEPDPEIARHGARWRLTNGRDDDWSARARATLVPALEAAAVLGSMPNIPANRLSSQFDLCGPSFTLQGGATSGTHALRVAARGLACGELDAAIVGAVDLACEAVQRAASGEAPGDAAVALVLKRLDDAVRDGDRVYALVDDDEVATTSVTTGVTPSPLATRLQARFGYAQAAFGLVETAAAALALHHRRDLDGNPWLCAEPRGVATLREASEHPRRAECAVAQLHCFAGPDKASVIDALRHDRRGLDGPARCVLVATGASLEAVRTRAIAHLEAGAPAGRGVFFRARPIGGEIAFAFAGAGASYRGMGRDLLLHLPHLHERLRTRSQRLATALEWSFAAGNTAPGVFQQLCGSSALSQLHLALSEGLLGLQADAWLGYSSGETNALIAAGVWNDPDALMDAMEASGLLERELAGRFDVLARAWGEPAASPGVAWECWTIAAPLDEVHRALEGLDRVRIAIINDDASCLIAGAAAQCARVVERIGAARCLHLDYSLVVHVPELRGVERAWLDVHRRVTSAPRRGRIYSTASGRPYTPDTEACAQAILAQAVDTIDIRTLVENAWNDGVRVFVEHGPGGTFGRAIRHVLGEREALVVSLDRQGDGIETVLGATAALLAAGVAVNHAALEAALAPVPRSEPKRPRRFDAHPPPVCLPPRKEALQTMEPAPRLPAILETAIVATAVAERAMPEAAVAMLPASAPALARATHPALDGIRAELARLAAAQQAFTQAQTSAHAQFLALQGKATEALLRAGRQGTNPLATGSPPFPQTHGHSVSTVETQEPSRGPATSAGTTARPVRFTREDLMVHADGNISQIFGAPFAAQDGFARQVRMPRPPLLLADRVTALNAEPMSMGKGSITTQTDIGAEPWYLHQGRMPGGVMVEAGQADLMLISYLGVDALNRSERVYRLLGCELTYHGELPREGETITFDIHLDGHAAQGDVRLMFFHYDCMNGSRKQLTVRNGQAGFFTDAELAGSAGCLWTPEGQEIVAHPRLDPPRAVSTRPGFDRAALEAFANGDTYACFGAGFEFARTHTRSPRIQSGDMLLLDRVTACEPRGGPWGRGYLKAELDIDPSRWFFDGHFKNDPCMPGTLMLEGCLQALAFHLAACGYTLEHDGARFEPVPELAYKLQCRGQVIPGSKLLVTEVFVEEIVAGPVPTIWADLLCTVDGLKAFHARRLALHLVPDFPAADSDGLLASALGRPSRAFGPMYERFDGTLRAPRLPAPPYLCMSRIAGVDGKQGDTRAGARVVAEFDVPRDAWFLDTAGVVPFAVLQEAALQPCGWLSSWAGCALASDEELRFRNLDGRGTQHTELRGGETLSTEATLTSVSASGGMIIVAFDVRCSVAAREVYALKTVFGFFPRAALAAQAGLPRNERHESLLHRESNAAHALDDTSMLRMIDRIDAVWPDAIRARKRVDAGEWFFKAHFFQDPVQPGSLGVQAMIQTLELWLLTTHRTSAGAVAPLLGREHTWKYRGQVLPHHGEVVITLEVTEHCTDYAIATASLWVDGERIYEASGIGVRLCDRR</sequence>
<dbReference type="InterPro" id="IPR020841">
    <property type="entry name" value="PKS_Beta-ketoAc_synthase_dom"/>
</dbReference>
<dbReference type="InterPro" id="IPR014030">
    <property type="entry name" value="Ketoacyl_synth_N"/>
</dbReference>
<keyword evidence="7" id="KW-0456">Lyase</keyword>